<sequence length="81" mass="9523">MKFVQSIHIDMKSCLIGFAAFNLGVICHSFIPDLWPFLPPSSRHDPVHKEKYSDKDNIDFEQMIKEATNDLNKDEKLRFRK</sequence>
<evidence type="ECO:0000313" key="2">
    <source>
        <dbReference type="EMBL" id="QHU33927.1"/>
    </source>
</evidence>
<organism evidence="2">
    <name type="scientific">viral metagenome</name>
    <dbReference type="NCBI Taxonomy" id="1070528"/>
    <lineage>
        <taxon>unclassified sequences</taxon>
        <taxon>metagenomes</taxon>
        <taxon>organismal metagenomes</taxon>
    </lineage>
</organism>
<evidence type="ECO:0000256" key="1">
    <source>
        <dbReference type="SAM" id="Phobius"/>
    </source>
</evidence>
<protein>
    <submittedName>
        <fullName evidence="2">Uncharacterized protein</fullName>
    </submittedName>
</protein>
<dbReference type="EMBL" id="MN740565">
    <property type="protein sequence ID" value="QHU33927.1"/>
    <property type="molecule type" value="Genomic_DNA"/>
</dbReference>
<keyword evidence="1" id="KW-0812">Transmembrane</keyword>
<feature type="transmembrane region" description="Helical" evidence="1">
    <location>
        <begin position="12"/>
        <end position="31"/>
    </location>
</feature>
<keyword evidence="1" id="KW-0472">Membrane</keyword>
<name>A0A6C0LTJ1_9ZZZZ</name>
<reference evidence="2" key="1">
    <citation type="journal article" date="2020" name="Nature">
        <title>Giant virus diversity and host interactions through global metagenomics.</title>
        <authorList>
            <person name="Schulz F."/>
            <person name="Roux S."/>
            <person name="Paez-Espino D."/>
            <person name="Jungbluth S."/>
            <person name="Walsh D.A."/>
            <person name="Denef V.J."/>
            <person name="McMahon K.D."/>
            <person name="Konstantinidis K.T."/>
            <person name="Eloe-Fadrosh E.A."/>
            <person name="Kyrpides N.C."/>
            <person name="Woyke T."/>
        </authorList>
    </citation>
    <scope>NUCLEOTIDE SEQUENCE</scope>
    <source>
        <strain evidence="2">GVMAG-S-1016704-142</strain>
    </source>
</reference>
<dbReference type="AlphaFoldDB" id="A0A6C0LTJ1"/>
<accession>A0A6C0LTJ1</accession>
<keyword evidence="1" id="KW-1133">Transmembrane helix</keyword>
<proteinExistence type="predicted"/>